<dbReference type="EMBL" id="BARW01036803">
    <property type="protein sequence ID" value="GAJ20692.1"/>
    <property type="molecule type" value="Genomic_DNA"/>
</dbReference>
<proteinExistence type="predicted"/>
<reference evidence="1" key="1">
    <citation type="journal article" date="2014" name="Front. Microbiol.">
        <title>High frequency of phylogenetically diverse reductive dehalogenase-homologous genes in deep subseafloor sedimentary metagenomes.</title>
        <authorList>
            <person name="Kawai M."/>
            <person name="Futagami T."/>
            <person name="Toyoda A."/>
            <person name="Takaki Y."/>
            <person name="Nishi S."/>
            <person name="Hori S."/>
            <person name="Arai W."/>
            <person name="Tsubouchi T."/>
            <person name="Morono Y."/>
            <person name="Uchiyama I."/>
            <person name="Ito T."/>
            <person name="Fujiyama A."/>
            <person name="Inagaki F."/>
            <person name="Takami H."/>
        </authorList>
    </citation>
    <scope>NUCLEOTIDE SEQUENCE</scope>
    <source>
        <strain evidence="1">Expedition CK06-06</strain>
    </source>
</reference>
<protein>
    <submittedName>
        <fullName evidence="1">Uncharacterized protein</fullName>
    </submittedName>
</protein>
<dbReference type="AlphaFoldDB" id="X1VMC1"/>
<sequence length="193" mass="23195">MHERQLEYLTGFIIRHSKSENLKINNNPKDINKILKVIDVYFIAISRCNIFKKTYPDKTTSTNKNLILEKARISSFWIRNDAFPFQLIKYAKDYYSSFDYWFSTNLGFTIEDAINFYNTINILYEKRLKEYHIKITENAKKLVKDNSENNYEEKSDKYEKLETKAFTYFIMNEASNILLFNEDDICKIRSIYK</sequence>
<feature type="non-terminal residue" evidence="1">
    <location>
        <position position="193"/>
    </location>
</feature>
<comment type="caution">
    <text evidence="1">The sequence shown here is derived from an EMBL/GenBank/DDBJ whole genome shotgun (WGS) entry which is preliminary data.</text>
</comment>
<evidence type="ECO:0000313" key="1">
    <source>
        <dbReference type="EMBL" id="GAJ20692.1"/>
    </source>
</evidence>
<gene>
    <name evidence="1" type="ORF">S12H4_57022</name>
</gene>
<organism evidence="1">
    <name type="scientific">marine sediment metagenome</name>
    <dbReference type="NCBI Taxonomy" id="412755"/>
    <lineage>
        <taxon>unclassified sequences</taxon>
        <taxon>metagenomes</taxon>
        <taxon>ecological metagenomes</taxon>
    </lineage>
</organism>
<name>X1VMC1_9ZZZZ</name>
<accession>X1VMC1</accession>